<evidence type="ECO:0000256" key="3">
    <source>
        <dbReference type="ARBA" id="ARBA00022801"/>
    </source>
</evidence>
<dbReference type="InterPro" id="IPR011059">
    <property type="entry name" value="Metal-dep_hydrolase_composite"/>
</dbReference>
<dbReference type="AlphaFoldDB" id="A0A7W5P8X4"/>
<comment type="caution">
    <text evidence="6">The sequence shown here is derived from an EMBL/GenBank/DDBJ whole genome shotgun (WGS) entry which is preliminary data.</text>
</comment>
<feature type="domain" description="Amidohydrolase-related" evidence="5">
    <location>
        <begin position="65"/>
        <end position="466"/>
    </location>
</feature>
<evidence type="ECO:0000256" key="2">
    <source>
        <dbReference type="ARBA" id="ARBA00022723"/>
    </source>
</evidence>
<protein>
    <submittedName>
        <fullName evidence="6">Guanine deaminase</fullName>
        <ecNumber evidence="6">3.5.4.3</ecNumber>
    </submittedName>
</protein>
<evidence type="ECO:0000256" key="4">
    <source>
        <dbReference type="ARBA" id="ARBA00022833"/>
    </source>
</evidence>
<organism evidence="6 7">
    <name type="scientific">Microlunatus antarcticus</name>
    <dbReference type="NCBI Taxonomy" id="53388"/>
    <lineage>
        <taxon>Bacteria</taxon>
        <taxon>Bacillati</taxon>
        <taxon>Actinomycetota</taxon>
        <taxon>Actinomycetes</taxon>
        <taxon>Propionibacteriales</taxon>
        <taxon>Propionibacteriaceae</taxon>
        <taxon>Microlunatus</taxon>
    </lineage>
</organism>
<name>A0A7W5P8X4_9ACTN</name>
<dbReference type="EMBL" id="JACHZG010000008">
    <property type="protein sequence ID" value="MBB3328972.1"/>
    <property type="molecule type" value="Genomic_DNA"/>
</dbReference>
<dbReference type="InterPro" id="IPR006680">
    <property type="entry name" value="Amidohydro-rel"/>
</dbReference>
<comment type="cofactor">
    <cofactor evidence="1">
        <name>Zn(2+)</name>
        <dbReference type="ChEBI" id="CHEBI:29105"/>
    </cofactor>
</comment>
<dbReference type="GO" id="GO:0046098">
    <property type="term" value="P:guanine metabolic process"/>
    <property type="evidence" value="ECO:0007669"/>
    <property type="project" value="TreeGrafter"/>
</dbReference>
<dbReference type="Pfam" id="PF01979">
    <property type="entry name" value="Amidohydro_1"/>
    <property type="match status" value="1"/>
</dbReference>
<evidence type="ECO:0000259" key="5">
    <source>
        <dbReference type="Pfam" id="PF01979"/>
    </source>
</evidence>
<dbReference type="PANTHER" id="PTHR11271">
    <property type="entry name" value="GUANINE DEAMINASE"/>
    <property type="match status" value="1"/>
</dbReference>
<dbReference type="SUPFAM" id="SSF51338">
    <property type="entry name" value="Composite domain of metallo-dependent hydrolases"/>
    <property type="match status" value="1"/>
</dbReference>
<dbReference type="InterPro" id="IPR032466">
    <property type="entry name" value="Metal_Hydrolase"/>
</dbReference>
<dbReference type="RefSeq" id="WP_332836994.1">
    <property type="nucleotide sequence ID" value="NZ_JACHZG010000008.1"/>
</dbReference>
<evidence type="ECO:0000313" key="7">
    <source>
        <dbReference type="Proteomes" id="UP000565572"/>
    </source>
</evidence>
<dbReference type="PANTHER" id="PTHR11271:SF6">
    <property type="entry name" value="GUANINE DEAMINASE"/>
    <property type="match status" value="1"/>
</dbReference>
<dbReference type="Gene3D" id="3.20.20.140">
    <property type="entry name" value="Metal-dependent hydrolases"/>
    <property type="match status" value="1"/>
</dbReference>
<gene>
    <name evidence="6" type="ORF">FHX39_003969</name>
</gene>
<keyword evidence="7" id="KW-1185">Reference proteome</keyword>
<dbReference type="InterPro" id="IPR051607">
    <property type="entry name" value="Metallo-dep_hydrolases"/>
</dbReference>
<keyword evidence="4" id="KW-0862">Zinc</keyword>
<dbReference type="Gene3D" id="2.30.40.10">
    <property type="entry name" value="Urease, subunit C, domain 1"/>
    <property type="match status" value="1"/>
</dbReference>
<proteinExistence type="predicted"/>
<reference evidence="6 7" key="1">
    <citation type="submission" date="2020-08" db="EMBL/GenBank/DDBJ databases">
        <title>Sequencing the genomes of 1000 actinobacteria strains.</title>
        <authorList>
            <person name="Klenk H.-P."/>
        </authorList>
    </citation>
    <scope>NUCLEOTIDE SEQUENCE [LARGE SCALE GENOMIC DNA]</scope>
    <source>
        <strain evidence="6 7">DSM 11053</strain>
    </source>
</reference>
<keyword evidence="3 6" id="KW-0378">Hydrolase</keyword>
<dbReference type="GO" id="GO:0005829">
    <property type="term" value="C:cytosol"/>
    <property type="evidence" value="ECO:0007669"/>
    <property type="project" value="TreeGrafter"/>
</dbReference>
<keyword evidence="2" id="KW-0479">Metal-binding</keyword>
<sequence>MTARVLRGHLFHVAGDTRLAEAAAALVSIRDGALAVDETGRIAWLGPFADLPAAYADLPVTRADFLLPGFVDTHLHYPQVHATAAYGGGQLLHWLDHCIFPTEARLADEELAARAAADFVARRIAAGTTTALVFGSAFPAAQDALFQAHAEAGLRLVSGRGVQTVGPDSARPLITGEDEALALVADEVDRWHGRDADLSQATEPSQALLQVAVVPRFALSVTRRTLRGLGELYTEARTRGVYFHTHLSENQTPDGGEVAAVRGLYEVDSYLDTYDGRFEPGSRAGGETLLGRRSVFAHAVHCTDAELARLAETQSSIAHCPTSQQFLGSGTMPWRRTTEAGVTVALGSDVGAGDRWLIPGVLNDAYKVHLSEPGAAAVALHPAELLHTGTLAGAQALDQDAHLGNFDVGKDADVVLVDLAGAPALARRLEAGAWPEDPDEADVAVLFTLLMELSENAIRSVVVKGHEVVSRPLRLFSGVLSIGRPG</sequence>
<dbReference type="GO" id="GO:0008270">
    <property type="term" value="F:zinc ion binding"/>
    <property type="evidence" value="ECO:0007669"/>
    <property type="project" value="TreeGrafter"/>
</dbReference>
<dbReference type="SUPFAM" id="SSF51556">
    <property type="entry name" value="Metallo-dependent hydrolases"/>
    <property type="match status" value="1"/>
</dbReference>
<evidence type="ECO:0000256" key="1">
    <source>
        <dbReference type="ARBA" id="ARBA00001947"/>
    </source>
</evidence>
<accession>A0A7W5P8X4</accession>
<dbReference type="GO" id="GO:0008892">
    <property type="term" value="F:guanine deaminase activity"/>
    <property type="evidence" value="ECO:0007669"/>
    <property type="project" value="UniProtKB-EC"/>
</dbReference>
<dbReference type="EC" id="3.5.4.3" evidence="6"/>
<dbReference type="Proteomes" id="UP000565572">
    <property type="component" value="Unassembled WGS sequence"/>
</dbReference>
<evidence type="ECO:0000313" key="6">
    <source>
        <dbReference type="EMBL" id="MBB3328972.1"/>
    </source>
</evidence>